<evidence type="ECO:0000313" key="1">
    <source>
        <dbReference type="EMBL" id="KAF3889329.1"/>
    </source>
</evidence>
<evidence type="ECO:0000313" key="2">
    <source>
        <dbReference type="EMBL" id="KIE07237.1"/>
    </source>
</evidence>
<organism evidence="2">
    <name type="scientific">Tolypothrix bouteillei VB521301</name>
    <dbReference type="NCBI Taxonomy" id="1479485"/>
    <lineage>
        <taxon>Bacteria</taxon>
        <taxon>Bacillati</taxon>
        <taxon>Cyanobacteriota</taxon>
        <taxon>Cyanophyceae</taxon>
        <taxon>Nostocales</taxon>
        <taxon>Tolypothrichaceae</taxon>
        <taxon>Tolypothrix</taxon>
    </lineage>
</organism>
<sequence>MVKENKSLPVDLDDTEKEKLRQIAMKWGVSLSAAIKKLIKEAPL</sequence>
<name>A0A0C1MY03_9CYAN</name>
<protein>
    <submittedName>
        <fullName evidence="2">Histone H1</fullName>
    </submittedName>
    <submittedName>
        <fullName evidence="1">Ribbon-helix-helix protein, CopG family</fullName>
    </submittedName>
</protein>
<accession>A0A0C1MY03</accession>
<dbReference type="STRING" id="1479485.DA73_0239505"/>
<reference evidence="2" key="1">
    <citation type="journal article" date="2015" name="Genome Announc.">
        <title>Draft Genome Sequence of Tolypothrix boutellei Strain VB521301.</title>
        <authorList>
            <person name="Chandrababunaidu M.M."/>
            <person name="Singh D."/>
            <person name="Sen D."/>
            <person name="Bhan S."/>
            <person name="Das S."/>
            <person name="Gupta A."/>
            <person name="Adhikary S.P."/>
            <person name="Tripathy S."/>
        </authorList>
    </citation>
    <scope>NUCLEOTIDE SEQUENCE</scope>
    <source>
        <strain evidence="2">VB521301</strain>
    </source>
</reference>
<dbReference type="Proteomes" id="UP000029738">
    <property type="component" value="Unassembled WGS sequence"/>
</dbReference>
<dbReference type="EMBL" id="JHEG04000001">
    <property type="protein sequence ID" value="KAF3889329.1"/>
    <property type="molecule type" value="Genomic_DNA"/>
</dbReference>
<comment type="caution">
    <text evidence="2">The sequence shown here is derived from an EMBL/GenBank/DDBJ whole genome shotgun (WGS) entry which is preliminary data.</text>
</comment>
<keyword evidence="3" id="KW-1185">Reference proteome</keyword>
<dbReference type="OrthoDB" id="583562at2"/>
<dbReference type="RefSeq" id="WP_038082092.1">
    <property type="nucleotide sequence ID" value="NZ_JHEG04000001.1"/>
</dbReference>
<evidence type="ECO:0000313" key="3">
    <source>
        <dbReference type="Proteomes" id="UP000029738"/>
    </source>
</evidence>
<proteinExistence type="predicted"/>
<dbReference type="EMBL" id="JHEG02000059">
    <property type="protein sequence ID" value="KIE07237.1"/>
    <property type="molecule type" value="Genomic_DNA"/>
</dbReference>
<gene>
    <name evidence="2" type="ORF">DA73_0239505</name>
    <name evidence="1" type="ORF">DA73_0400030495</name>
</gene>
<dbReference type="AlphaFoldDB" id="A0A0C1MY03"/>
<reference evidence="1" key="2">
    <citation type="submission" date="2019-11" db="EMBL/GenBank/DDBJ databases">
        <title>Improved Assembly of Tolypothrix boutellei genome.</title>
        <authorList>
            <person name="Sarangi A.N."/>
            <person name="Mukherjee M."/>
            <person name="Ghosh S."/>
            <person name="Singh D."/>
            <person name="Das A."/>
            <person name="Kant S."/>
            <person name="Prusty A."/>
            <person name="Tripathy S."/>
        </authorList>
    </citation>
    <scope>NUCLEOTIDE SEQUENCE</scope>
    <source>
        <strain evidence="1">VB521301</strain>
    </source>
</reference>